<accession>A0A420ETQ4</accession>
<proteinExistence type="predicted"/>
<dbReference type="Proteomes" id="UP000285744">
    <property type="component" value="Unassembled WGS sequence"/>
</dbReference>
<keyword evidence="1" id="KW-0732">Signal</keyword>
<evidence type="ECO:0000256" key="1">
    <source>
        <dbReference type="SAM" id="SignalP"/>
    </source>
</evidence>
<organism evidence="2 3">
    <name type="scientific">Micromonospora globbae</name>
    <dbReference type="NCBI Taxonomy" id="1894969"/>
    <lineage>
        <taxon>Bacteria</taxon>
        <taxon>Bacillati</taxon>
        <taxon>Actinomycetota</taxon>
        <taxon>Actinomycetes</taxon>
        <taxon>Micromonosporales</taxon>
        <taxon>Micromonosporaceae</taxon>
        <taxon>Micromonospora</taxon>
    </lineage>
</organism>
<evidence type="ECO:0000313" key="3">
    <source>
        <dbReference type="Proteomes" id="UP000285744"/>
    </source>
</evidence>
<dbReference type="AlphaFoldDB" id="A0A420ETQ4"/>
<protein>
    <submittedName>
        <fullName evidence="2">Uncharacterized protein</fullName>
    </submittedName>
</protein>
<feature type="chain" id="PRO_5019215305" evidence="1">
    <location>
        <begin position="21"/>
        <end position="170"/>
    </location>
</feature>
<comment type="caution">
    <text evidence="2">The sequence shown here is derived from an EMBL/GenBank/DDBJ whole genome shotgun (WGS) entry which is preliminary data.</text>
</comment>
<gene>
    <name evidence="2" type="ORF">D7I43_28430</name>
</gene>
<reference evidence="2 3" key="1">
    <citation type="journal article" date="2018" name="Int. J. Syst. Evol. Microbiol.">
        <title>Micromonospora globbae sp. nov., an endophytic actinomycete isolated from roots of Globba winitii C. H. Wright.</title>
        <authorList>
            <person name="Kuncharoen N."/>
            <person name="Pittayakhajonwut P."/>
            <person name="Tanasupawat S."/>
        </authorList>
    </citation>
    <scope>NUCLEOTIDE SEQUENCE [LARGE SCALE GENOMIC DNA]</scope>
    <source>
        <strain evidence="2 3">WPS1-2</strain>
    </source>
</reference>
<dbReference type="EMBL" id="RAQQ01000028">
    <property type="protein sequence ID" value="RKF24062.1"/>
    <property type="molecule type" value="Genomic_DNA"/>
</dbReference>
<sequence length="170" mass="18969">MIVVAVAVAVLLVSGISAYAVTTNYRKGDTSQSCDTYQCIPRLKAETVVKALEERGHTCSTDYNHQTCKLRIGAFYFEATLQVAAGLITRINLRVYREQSAPLTPGSVAYIKWFAVLPYRDDPVLTGQIEEWVDQQIEATEDTKATIGDYEYVLANPETYNVTVEIKGKY</sequence>
<dbReference type="OrthoDB" id="3392169at2"/>
<feature type="signal peptide" evidence="1">
    <location>
        <begin position="1"/>
        <end position="20"/>
    </location>
</feature>
<dbReference type="RefSeq" id="WP_120331662.1">
    <property type="nucleotide sequence ID" value="NZ_RAQQ01000028.1"/>
</dbReference>
<name>A0A420ETQ4_9ACTN</name>
<evidence type="ECO:0000313" key="2">
    <source>
        <dbReference type="EMBL" id="RKF24062.1"/>
    </source>
</evidence>